<sequence>MKRNTDGINYPKEAMMRLQDRILDLISTHYLATVVSVSPPHVALQPIAMTKDNKKQAMVNAALVALPAISAKNSKDDNISFKVDLKKGDKVLVAVIDHDTEYYNGQDSMRVADTQPHSVNDSFVVCKVAEAGDFK</sequence>
<dbReference type="EMBL" id="BCMH01000012">
    <property type="protein sequence ID" value="GAX04063.1"/>
    <property type="molecule type" value="Genomic_DNA"/>
</dbReference>
<evidence type="ECO:0008006" key="3">
    <source>
        <dbReference type="Google" id="ProtNLM"/>
    </source>
</evidence>
<protein>
    <recommendedName>
        <fullName evidence="3">Phage protein Gp138 N-terminal domain-containing protein</fullName>
    </recommendedName>
</protein>
<organism evidence="1 2">
    <name type="scientific">Secundilactobacillus pentosiphilus</name>
    <dbReference type="NCBI Taxonomy" id="1714682"/>
    <lineage>
        <taxon>Bacteria</taxon>
        <taxon>Bacillati</taxon>
        <taxon>Bacillota</taxon>
        <taxon>Bacilli</taxon>
        <taxon>Lactobacillales</taxon>
        <taxon>Lactobacillaceae</taxon>
        <taxon>Secundilactobacillus</taxon>
    </lineage>
</organism>
<dbReference type="Gene3D" id="2.40.50.230">
    <property type="entry name" value="Gp5 N-terminal domain"/>
    <property type="match status" value="1"/>
</dbReference>
<proteinExistence type="predicted"/>
<dbReference type="Proteomes" id="UP000198430">
    <property type="component" value="Unassembled WGS sequence"/>
</dbReference>
<comment type="caution">
    <text evidence="1">The sequence shown here is derived from an EMBL/GenBank/DDBJ whole genome shotgun (WGS) entry which is preliminary data.</text>
</comment>
<accession>A0A1Z5IQM3</accession>
<dbReference type="InterPro" id="IPR037026">
    <property type="entry name" value="Vgr_OB-fold_dom_sf"/>
</dbReference>
<dbReference type="AlphaFoldDB" id="A0A1Z5IQM3"/>
<evidence type="ECO:0000313" key="1">
    <source>
        <dbReference type="EMBL" id="GAX04063.1"/>
    </source>
</evidence>
<dbReference type="RefSeq" id="WP_089089023.1">
    <property type="nucleotide sequence ID" value="NZ_BCMH01000012.1"/>
</dbReference>
<reference evidence="1 2" key="1">
    <citation type="submission" date="2015-11" db="EMBL/GenBank/DDBJ databases">
        <title>Draft genome sequences of new species of the genus Lactobacillus isolated from orchardgrass silage.</title>
        <authorList>
            <person name="Tohno M."/>
            <person name="Tanizawa Y."/>
            <person name="Arita M."/>
        </authorList>
    </citation>
    <scope>NUCLEOTIDE SEQUENCE [LARGE SCALE GENOMIC DNA]</scope>
    <source>
        <strain evidence="1 2">IWT140</strain>
    </source>
</reference>
<evidence type="ECO:0000313" key="2">
    <source>
        <dbReference type="Proteomes" id="UP000198430"/>
    </source>
</evidence>
<name>A0A1Z5IQM3_9LACO</name>
<keyword evidence="2" id="KW-1185">Reference proteome</keyword>
<gene>
    <name evidence="1" type="ORF">IWT140_01700</name>
</gene>